<dbReference type="OrthoDB" id="5963at2759"/>
<evidence type="ECO:0000259" key="6">
    <source>
        <dbReference type="PROSITE" id="PS50089"/>
    </source>
</evidence>
<dbReference type="GO" id="GO:0008270">
    <property type="term" value="F:zinc ion binding"/>
    <property type="evidence" value="ECO:0007669"/>
    <property type="project" value="UniProtKB-KW"/>
</dbReference>
<protein>
    <recommendedName>
        <fullName evidence="6">RING-type domain-containing protein</fullName>
    </recommendedName>
</protein>
<name>A0A3N4HR17_ASCIM</name>
<dbReference type="Pfam" id="PF06391">
    <property type="entry name" value="MAT1"/>
    <property type="match status" value="1"/>
</dbReference>
<dbReference type="STRING" id="1160509.A0A3N4HR17"/>
<dbReference type="Gene3D" id="3.30.40.10">
    <property type="entry name" value="Zinc/RING finger domain, C3HC4 (zinc finger)"/>
    <property type="match status" value="1"/>
</dbReference>
<evidence type="ECO:0000256" key="3">
    <source>
        <dbReference type="ARBA" id="ARBA00022833"/>
    </source>
</evidence>
<evidence type="ECO:0000256" key="5">
    <source>
        <dbReference type="SAM" id="Coils"/>
    </source>
</evidence>
<keyword evidence="5" id="KW-0175">Coiled coil</keyword>
<sequence>MSNMPPPQDKIAPEDDNDTCPVCKSTRYLNPTLSFLINNCYHRLCSSCVSRRFTLGPAPCPYPNCTLILRKNKFRRQTFASLETEREVDVRRRVARVFNKRTENFVLGMEGEERDEAMRRRRDYEERIEKVVFALLKGGEEAQWAERELEEEARDESGIRENEERARIEGAKAKNRGEVEKLKSQLNRELAEAEVRLEGEEKAELKKGRVQVLVGSRDEGEAKRVWERERKRIVREFERKRAEKEWDVLEGFQEQSRWFVVRKEVEVSWLEAWRKEAATVGGGYEVGEYFQRGLWEAFSGLGVCVEEEKGE</sequence>
<dbReference type="PANTHER" id="PTHR12683:SF13">
    <property type="entry name" value="CDK-ACTIVATING KINASE ASSEMBLY FACTOR MAT1"/>
    <property type="match status" value="1"/>
</dbReference>
<dbReference type="PANTHER" id="PTHR12683">
    <property type="entry name" value="CDK-ACTIVATING KINASE ASSEMBLY FACTOR MAT1"/>
    <property type="match status" value="1"/>
</dbReference>
<dbReference type="GO" id="GO:0005675">
    <property type="term" value="C:transcription factor TFIIH holo complex"/>
    <property type="evidence" value="ECO:0007669"/>
    <property type="project" value="TreeGrafter"/>
</dbReference>
<evidence type="ECO:0000256" key="1">
    <source>
        <dbReference type="ARBA" id="ARBA00022723"/>
    </source>
</evidence>
<keyword evidence="2 4" id="KW-0863">Zinc-finger</keyword>
<keyword evidence="1" id="KW-0479">Metal-binding</keyword>
<feature type="domain" description="RING-type" evidence="6">
    <location>
        <begin position="20"/>
        <end position="64"/>
    </location>
</feature>
<dbReference type="InterPro" id="IPR001841">
    <property type="entry name" value="Znf_RING"/>
</dbReference>
<evidence type="ECO:0000256" key="2">
    <source>
        <dbReference type="ARBA" id="ARBA00022771"/>
    </source>
</evidence>
<keyword evidence="3" id="KW-0862">Zinc</keyword>
<feature type="coiled-coil region" evidence="5">
    <location>
        <begin position="172"/>
        <end position="203"/>
    </location>
</feature>
<dbReference type="PROSITE" id="PS00518">
    <property type="entry name" value="ZF_RING_1"/>
    <property type="match status" value="1"/>
</dbReference>
<dbReference type="AlphaFoldDB" id="A0A3N4HR17"/>
<reference evidence="7 8" key="1">
    <citation type="journal article" date="2018" name="Nat. Ecol. Evol.">
        <title>Pezizomycetes genomes reveal the molecular basis of ectomycorrhizal truffle lifestyle.</title>
        <authorList>
            <person name="Murat C."/>
            <person name="Payen T."/>
            <person name="Noel B."/>
            <person name="Kuo A."/>
            <person name="Morin E."/>
            <person name="Chen J."/>
            <person name="Kohler A."/>
            <person name="Krizsan K."/>
            <person name="Balestrini R."/>
            <person name="Da Silva C."/>
            <person name="Montanini B."/>
            <person name="Hainaut M."/>
            <person name="Levati E."/>
            <person name="Barry K.W."/>
            <person name="Belfiori B."/>
            <person name="Cichocki N."/>
            <person name="Clum A."/>
            <person name="Dockter R.B."/>
            <person name="Fauchery L."/>
            <person name="Guy J."/>
            <person name="Iotti M."/>
            <person name="Le Tacon F."/>
            <person name="Lindquist E.A."/>
            <person name="Lipzen A."/>
            <person name="Malagnac F."/>
            <person name="Mello A."/>
            <person name="Molinier V."/>
            <person name="Miyauchi S."/>
            <person name="Poulain J."/>
            <person name="Riccioni C."/>
            <person name="Rubini A."/>
            <person name="Sitrit Y."/>
            <person name="Splivallo R."/>
            <person name="Traeger S."/>
            <person name="Wang M."/>
            <person name="Zifcakova L."/>
            <person name="Wipf D."/>
            <person name="Zambonelli A."/>
            <person name="Paolocci F."/>
            <person name="Nowrousian M."/>
            <person name="Ottonello S."/>
            <person name="Baldrian P."/>
            <person name="Spatafora J.W."/>
            <person name="Henrissat B."/>
            <person name="Nagy L.G."/>
            <person name="Aury J.M."/>
            <person name="Wincker P."/>
            <person name="Grigoriev I.V."/>
            <person name="Bonfante P."/>
            <person name="Martin F.M."/>
        </authorList>
    </citation>
    <scope>NUCLEOTIDE SEQUENCE [LARGE SCALE GENOMIC DNA]</scope>
    <source>
        <strain evidence="7 8">RN42</strain>
    </source>
</reference>
<evidence type="ECO:0000256" key="4">
    <source>
        <dbReference type="PROSITE-ProRule" id="PRU00175"/>
    </source>
</evidence>
<dbReference type="GO" id="GO:0006357">
    <property type="term" value="P:regulation of transcription by RNA polymerase II"/>
    <property type="evidence" value="ECO:0007669"/>
    <property type="project" value="TreeGrafter"/>
</dbReference>
<evidence type="ECO:0000313" key="7">
    <source>
        <dbReference type="EMBL" id="RPA74240.1"/>
    </source>
</evidence>
<dbReference type="PROSITE" id="PS50089">
    <property type="entry name" value="ZF_RING_2"/>
    <property type="match status" value="1"/>
</dbReference>
<dbReference type="EMBL" id="ML119796">
    <property type="protein sequence ID" value="RPA74240.1"/>
    <property type="molecule type" value="Genomic_DNA"/>
</dbReference>
<dbReference type="InterPro" id="IPR013083">
    <property type="entry name" value="Znf_RING/FYVE/PHD"/>
</dbReference>
<dbReference type="Pfam" id="PF17121">
    <property type="entry name" value="zf-C3HC4_5"/>
    <property type="match status" value="1"/>
</dbReference>
<organism evidence="7 8">
    <name type="scientific">Ascobolus immersus RN42</name>
    <dbReference type="NCBI Taxonomy" id="1160509"/>
    <lineage>
        <taxon>Eukaryota</taxon>
        <taxon>Fungi</taxon>
        <taxon>Dikarya</taxon>
        <taxon>Ascomycota</taxon>
        <taxon>Pezizomycotina</taxon>
        <taxon>Pezizomycetes</taxon>
        <taxon>Pezizales</taxon>
        <taxon>Ascobolaceae</taxon>
        <taxon>Ascobolus</taxon>
    </lineage>
</organism>
<dbReference type="Proteomes" id="UP000275078">
    <property type="component" value="Unassembled WGS sequence"/>
</dbReference>
<dbReference type="GO" id="GO:0006281">
    <property type="term" value="P:DNA repair"/>
    <property type="evidence" value="ECO:0007669"/>
    <property type="project" value="TreeGrafter"/>
</dbReference>
<dbReference type="InterPro" id="IPR017907">
    <property type="entry name" value="Znf_RING_CS"/>
</dbReference>
<keyword evidence="8" id="KW-1185">Reference proteome</keyword>
<gene>
    <name evidence="7" type="ORF">BJ508DRAFT_244000</name>
</gene>
<dbReference type="SUPFAM" id="SSF57850">
    <property type="entry name" value="RING/U-box"/>
    <property type="match status" value="1"/>
</dbReference>
<dbReference type="InterPro" id="IPR015877">
    <property type="entry name" value="MAT1_centre"/>
</dbReference>
<accession>A0A3N4HR17</accession>
<evidence type="ECO:0000313" key="8">
    <source>
        <dbReference type="Proteomes" id="UP000275078"/>
    </source>
</evidence>
<proteinExistence type="predicted"/>